<protein>
    <submittedName>
        <fullName evidence="1">Uncharacterized protein</fullName>
    </submittedName>
</protein>
<accession>A0ACC0B5E3</accession>
<dbReference type="EMBL" id="CM044704">
    <property type="protein sequence ID" value="KAI5667856.1"/>
    <property type="molecule type" value="Genomic_DNA"/>
</dbReference>
<keyword evidence="2" id="KW-1185">Reference proteome</keyword>
<gene>
    <name evidence="1" type="ORF">M9H77_17709</name>
</gene>
<evidence type="ECO:0000313" key="1">
    <source>
        <dbReference type="EMBL" id="KAI5667856.1"/>
    </source>
</evidence>
<comment type="caution">
    <text evidence="1">The sequence shown here is derived from an EMBL/GenBank/DDBJ whole genome shotgun (WGS) entry which is preliminary data.</text>
</comment>
<dbReference type="Proteomes" id="UP001060085">
    <property type="component" value="Linkage Group LG04"/>
</dbReference>
<evidence type="ECO:0000313" key="2">
    <source>
        <dbReference type="Proteomes" id="UP001060085"/>
    </source>
</evidence>
<organism evidence="1 2">
    <name type="scientific">Catharanthus roseus</name>
    <name type="common">Madagascar periwinkle</name>
    <name type="synonym">Vinca rosea</name>
    <dbReference type="NCBI Taxonomy" id="4058"/>
    <lineage>
        <taxon>Eukaryota</taxon>
        <taxon>Viridiplantae</taxon>
        <taxon>Streptophyta</taxon>
        <taxon>Embryophyta</taxon>
        <taxon>Tracheophyta</taxon>
        <taxon>Spermatophyta</taxon>
        <taxon>Magnoliopsida</taxon>
        <taxon>eudicotyledons</taxon>
        <taxon>Gunneridae</taxon>
        <taxon>Pentapetalae</taxon>
        <taxon>asterids</taxon>
        <taxon>lamiids</taxon>
        <taxon>Gentianales</taxon>
        <taxon>Apocynaceae</taxon>
        <taxon>Rauvolfioideae</taxon>
        <taxon>Vinceae</taxon>
        <taxon>Catharanthinae</taxon>
        <taxon>Catharanthus</taxon>
    </lineage>
</organism>
<name>A0ACC0B5E3_CATRO</name>
<sequence length="105" mass="11764">MDTFSKEFWTKFHEARQKAKEEAAATGTPMPDDLQLMATISDGLSCNQLYGAGPEAAHLRVESSQVAARLPLCCFEAEQRIMKQVEIVVSSVYAAFDKYIRLFTK</sequence>
<reference evidence="2" key="1">
    <citation type="journal article" date="2023" name="Nat. Plants">
        <title>Single-cell RNA sequencing provides a high-resolution roadmap for understanding the multicellular compartmentation of specialized metabolism.</title>
        <authorList>
            <person name="Sun S."/>
            <person name="Shen X."/>
            <person name="Li Y."/>
            <person name="Li Y."/>
            <person name="Wang S."/>
            <person name="Li R."/>
            <person name="Zhang H."/>
            <person name="Shen G."/>
            <person name="Guo B."/>
            <person name="Wei J."/>
            <person name="Xu J."/>
            <person name="St-Pierre B."/>
            <person name="Chen S."/>
            <person name="Sun C."/>
        </authorList>
    </citation>
    <scope>NUCLEOTIDE SEQUENCE [LARGE SCALE GENOMIC DNA]</scope>
</reference>
<proteinExistence type="predicted"/>